<feature type="region of interest" description="Disordered" evidence="7">
    <location>
        <begin position="92"/>
        <end position="132"/>
    </location>
</feature>
<dbReference type="GO" id="GO:0005198">
    <property type="term" value="F:structural molecule activity"/>
    <property type="evidence" value="ECO:0007669"/>
    <property type="project" value="InterPro"/>
</dbReference>
<comment type="subcellular location">
    <subcellularLocation>
        <location evidence="1 6">Cytoplasmic vesicle membrane</location>
        <topology evidence="1 6">Peripheral membrane protein</topology>
        <orientation evidence="1 6">Cytoplasmic side</orientation>
    </subcellularLocation>
    <subcellularLocation>
        <location evidence="6">Membrane</location>
        <location evidence="6">Coated pit</location>
        <topology evidence="6">Peripheral membrane protein</topology>
        <orientation evidence="6">Cytoplasmic side</orientation>
    </subcellularLocation>
    <text evidence="6">Cytoplasmic face of coated pits and vesicles.</text>
</comment>
<evidence type="ECO:0000256" key="2">
    <source>
        <dbReference type="ARBA" id="ARBA00005263"/>
    </source>
</evidence>
<feature type="compositionally biased region" description="Low complexity" evidence="7">
    <location>
        <begin position="1"/>
        <end position="23"/>
    </location>
</feature>
<comment type="similarity">
    <text evidence="2 6">Belongs to the clathrin light chain family.</text>
</comment>
<comment type="caution">
    <text evidence="8">The sequence shown here is derived from an EMBL/GenBank/DDBJ whole genome shotgun (WGS) entry which is preliminary data.</text>
</comment>
<dbReference type="GO" id="GO:0016192">
    <property type="term" value="P:vesicle-mediated transport"/>
    <property type="evidence" value="ECO:0007669"/>
    <property type="project" value="InterPro"/>
</dbReference>
<dbReference type="EMBL" id="JAFJZO010000019">
    <property type="protein sequence ID" value="KAG5506985.1"/>
    <property type="molecule type" value="Genomic_DNA"/>
</dbReference>
<evidence type="ECO:0000256" key="7">
    <source>
        <dbReference type="SAM" id="MobiDB-lite"/>
    </source>
</evidence>
<feature type="region of interest" description="Disordered" evidence="7">
    <location>
        <begin position="1"/>
        <end position="75"/>
    </location>
</feature>
<gene>
    <name evidence="8" type="ORF">JKF63_05731</name>
</gene>
<feature type="region of interest" description="Disordered" evidence="7">
    <location>
        <begin position="159"/>
        <end position="185"/>
    </location>
</feature>
<dbReference type="Proteomes" id="UP000674318">
    <property type="component" value="Unassembled WGS sequence"/>
</dbReference>
<name>A0A836IL56_9TRYP</name>
<evidence type="ECO:0000256" key="1">
    <source>
        <dbReference type="ARBA" id="ARBA00004180"/>
    </source>
</evidence>
<sequence>MQAAYPDLSAPSAASPDSASDHSGLPFHDQISNPHSPASMQGGNAAPEPLSMHVDHDRQSQPHSAPSATSGAGVSFISPPAVAAAVKAPWDDNDNVWNTQSAPAHSLAPAAAPASPSLPPGNGALSQASTAAEKIPSLHTDPHPTQVATSQLAMDGVIASCTPEGSPKRPPTPPQKPSASTTAKVDALNRQIANRTAAMDAATKEREAKITAAAQEYLKALNAKREEEVTAAKENHKKEQQMDVKRISDYKKSGAVWDAVGMLVDLQKPNLYSKSTEHMRSVLSTLNTAPDKK</sequence>
<dbReference type="RefSeq" id="XP_067757711.1">
    <property type="nucleotide sequence ID" value="XM_067901685.1"/>
</dbReference>
<dbReference type="GeneID" id="94291762"/>
<feature type="compositionally biased region" description="Low complexity" evidence="7">
    <location>
        <begin position="101"/>
        <end position="115"/>
    </location>
</feature>
<organism evidence="8 9">
    <name type="scientific">Porcisia hertigi</name>
    <dbReference type="NCBI Taxonomy" id="2761500"/>
    <lineage>
        <taxon>Eukaryota</taxon>
        <taxon>Discoba</taxon>
        <taxon>Euglenozoa</taxon>
        <taxon>Kinetoplastea</taxon>
        <taxon>Metakinetoplastina</taxon>
        <taxon>Trypanosomatida</taxon>
        <taxon>Trypanosomatidae</taxon>
        <taxon>Leishmaniinae</taxon>
        <taxon>Porcisia</taxon>
    </lineage>
</organism>
<dbReference type="GO" id="GO:0030132">
    <property type="term" value="C:clathrin coat of coated pit"/>
    <property type="evidence" value="ECO:0007669"/>
    <property type="project" value="InterPro"/>
</dbReference>
<keyword evidence="4 6" id="KW-0168">Coated pit</keyword>
<dbReference type="GO" id="GO:0006886">
    <property type="term" value="P:intracellular protein transport"/>
    <property type="evidence" value="ECO:0007669"/>
    <property type="project" value="InterPro"/>
</dbReference>
<dbReference type="Pfam" id="PF01086">
    <property type="entry name" value="Clathrin_lg_ch"/>
    <property type="match status" value="1"/>
</dbReference>
<dbReference type="InterPro" id="IPR000996">
    <property type="entry name" value="Clathrin_L-chain"/>
</dbReference>
<comment type="function">
    <text evidence="6">Clathrin is the major protein of the polyhedral coat of coated pits and vesicles.</text>
</comment>
<proteinExistence type="inferred from homology"/>
<protein>
    <recommendedName>
        <fullName evidence="6">Clathrin light chain</fullName>
    </recommendedName>
</protein>
<evidence type="ECO:0000256" key="6">
    <source>
        <dbReference type="RuleBase" id="RU363137"/>
    </source>
</evidence>
<dbReference type="AlphaFoldDB" id="A0A836IL56"/>
<evidence type="ECO:0000256" key="4">
    <source>
        <dbReference type="ARBA" id="ARBA00023176"/>
    </source>
</evidence>
<reference evidence="8 9" key="1">
    <citation type="submission" date="2021-02" db="EMBL/GenBank/DDBJ databases">
        <title>Porcisia hertigi Genome sequencing and assembly.</title>
        <authorList>
            <person name="Almutairi H."/>
            <person name="Gatherer D."/>
        </authorList>
    </citation>
    <scope>NUCLEOTIDE SEQUENCE [LARGE SCALE GENOMIC DNA]</scope>
    <source>
        <strain evidence="8 9">C119</strain>
    </source>
</reference>
<accession>A0A836IL56</accession>
<dbReference type="GO" id="GO:0030130">
    <property type="term" value="C:clathrin coat of trans-Golgi network vesicle"/>
    <property type="evidence" value="ECO:0007669"/>
    <property type="project" value="InterPro"/>
</dbReference>
<feature type="compositionally biased region" description="Polar residues" evidence="7">
    <location>
        <begin position="61"/>
        <end position="72"/>
    </location>
</feature>
<keyword evidence="9" id="KW-1185">Reference proteome</keyword>
<evidence type="ECO:0000256" key="3">
    <source>
        <dbReference type="ARBA" id="ARBA00023136"/>
    </source>
</evidence>
<evidence type="ECO:0000313" key="8">
    <source>
        <dbReference type="EMBL" id="KAG5506985.1"/>
    </source>
</evidence>
<evidence type="ECO:0000313" key="9">
    <source>
        <dbReference type="Proteomes" id="UP000674318"/>
    </source>
</evidence>
<keyword evidence="3 6" id="KW-0472">Membrane</keyword>
<dbReference type="OrthoDB" id="278062at2759"/>
<dbReference type="KEGG" id="phet:94291762"/>
<feature type="compositionally biased region" description="Polar residues" evidence="7">
    <location>
        <begin position="30"/>
        <end position="42"/>
    </location>
</feature>
<evidence type="ECO:0000256" key="5">
    <source>
        <dbReference type="ARBA" id="ARBA00023329"/>
    </source>
</evidence>
<keyword evidence="5 6" id="KW-0968">Cytoplasmic vesicle</keyword>